<gene>
    <name evidence="3" type="ORF">GCM10011363_09450</name>
</gene>
<comment type="caution">
    <text evidence="3">The sequence shown here is derived from an EMBL/GenBank/DDBJ whole genome shotgun (WGS) entry which is preliminary data.</text>
</comment>
<sequence length="145" mass="15076">MTGMSRVRAIIRDCRGAVAVEFAAIAIPLMIMLVGSIEVSRFVWTRLALQDAATTGARCLGLRLPPCFVDGSISTSGVTGFVQDQATGWGIGLPGATVSPTESAICNGTAGFAQIAIRHEVTSVLAVLPAAWISVEACFPLLPES</sequence>
<evidence type="ECO:0000313" key="3">
    <source>
        <dbReference type="EMBL" id="GGB94916.1"/>
    </source>
</evidence>
<feature type="transmembrane region" description="Helical" evidence="1">
    <location>
        <begin position="16"/>
        <end position="37"/>
    </location>
</feature>
<proteinExistence type="predicted"/>
<dbReference type="Pfam" id="PF07811">
    <property type="entry name" value="TadE"/>
    <property type="match status" value="1"/>
</dbReference>
<dbReference type="InterPro" id="IPR012495">
    <property type="entry name" value="TadE-like_dom"/>
</dbReference>
<reference evidence="4" key="1">
    <citation type="journal article" date="2019" name="Int. J. Syst. Evol. Microbiol.">
        <title>The Global Catalogue of Microorganisms (GCM) 10K type strain sequencing project: providing services to taxonomists for standard genome sequencing and annotation.</title>
        <authorList>
            <consortium name="The Broad Institute Genomics Platform"/>
            <consortium name="The Broad Institute Genome Sequencing Center for Infectious Disease"/>
            <person name="Wu L."/>
            <person name="Ma J."/>
        </authorList>
    </citation>
    <scope>NUCLEOTIDE SEQUENCE [LARGE SCALE GENOMIC DNA]</scope>
    <source>
        <strain evidence="4">CGMCC 1.12478</strain>
    </source>
</reference>
<keyword evidence="4" id="KW-1185">Reference proteome</keyword>
<protein>
    <recommendedName>
        <fullName evidence="2">TadE-like domain-containing protein</fullName>
    </recommendedName>
</protein>
<accession>A0ABQ1KC81</accession>
<keyword evidence="1" id="KW-1133">Transmembrane helix</keyword>
<name>A0ABQ1KC81_9RHOB</name>
<organism evidence="3 4">
    <name type="scientific">Marivita lacus</name>
    <dbReference type="NCBI Taxonomy" id="1323742"/>
    <lineage>
        <taxon>Bacteria</taxon>
        <taxon>Pseudomonadati</taxon>
        <taxon>Pseudomonadota</taxon>
        <taxon>Alphaproteobacteria</taxon>
        <taxon>Rhodobacterales</taxon>
        <taxon>Roseobacteraceae</taxon>
        <taxon>Marivita</taxon>
    </lineage>
</organism>
<keyword evidence="1" id="KW-0472">Membrane</keyword>
<evidence type="ECO:0000256" key="1">
    <source>
        <dbReference type="SAM" id="Phobius"/>
    </source>
</evidence>
<evidence type="ECO:0000313" key="4">
    <source>
        <dbReference type="Proteomes" id="UP000645462"/>
    </source>
</evidence>
<keyword evidence="1" id="KW-0812">Transmembrane</keyword>
<dbReference type="EMBL" id="BMFC01000002">
    <property type="protein sequence ID" value="GGB94916.1"/>
    <property type="molecule type" value="Genomic_DNA"/>
</dbReference>
<dbReference type="Proteomes" id="UP000645462">
    <property type="component" value="Unassembled WGS sequence"/>
</dbReference>
<feature type="domain" description="TadE-like" evidence="2">
    <location>
        <begin position="16"/>
        <end position="58"/>
    </location>
</feature>
<evidence type="ECO:0000259" key="2">
    <source>
        <dbReference type="Pfam" id="PF07811"/>
    </source>
</evidence>